<keyword evidence="2" id="KW-1185">Reference proteome</keyword>
<organism evidence="1 2">
    <name type="scientific">Dethiosulfatarculus sandiegensis</name>
    <dbReference type="NCBI Taxonomy" id="1429043"/>
    <lineage>
        <taxon>Bacteria</taxon>
        <taxon>Pseudomonadati</taxon>
        <taxon>Thermodesulfobacteriota</taxon>
        <taxon>Desulfarculia</taxon>
        <taxon>Desulfarculales</taxon>
        <taxon>Desulfarculaceae</taxon>
        <taxon>Dethiosulfatarculus</taxon>
    </lineage>
</organism>
<gene>
    <name evidence="1" type="ORF">X474_26445</name>
</gene>
<comment type="caution">
    <text evidence="1">The sequence shown here is derived from an EMBL/GenBank/DDBJ whole genome shotgun (WGS) entry which is preliminary data.</text>
</comment>
<dbReference type="STRING" id="1429043.X474_26445"/>
<evidence type="ECO:0000313" key="2">
    <source>
        <dbReference type="Proteomes" id="UP000032233"/>
    </source>
</evidence>
<dbReference type="Proteomes" id="UP000032233">
    <property type="component" value="Unassembled WGS sequence"/>
</dbReference>
<dbReference type="AlphaFoldDB" id="A0A0D2IY50"/>
<reference evidence="1 2" key="1">
    <citation type="submission" date="2013-11" db="EMBL/GenBank/DDBJ databases">
        <title>Metagenomic analysis of a methanogenic consortium involved in long chain n-alkane degradation.</title>
        <authorList>
            <person name="Davidova I.A."/>
            <person name="Callaghan A.V."/>
            <person name="Wawrik B."/>
            <person name="Pruitt S."/>
            <person name="Marks C."/>
            <person name="Duncan K.E."/>
            <person name="Suflita J.M."/>
        </authorList>
    </citation>
    <scope>NUCLEOTIDE SEQUENCE [LARGE SCALE GENOMIC DNA]</scope>
    <source>
        <strain evidence="1 2">SPR</strain>
    </source>
</reference>
<evidence type="ECO:0000313" key="1">
    <source>
        <dbReference type="EMBL" id="KIX10954.1"/>
    </source>
</evidence>
<dbReference type="InParanoid" id="A0A0D2IY50"/>
<protein>
    <submittedName>
        <fullName evidence="1">Uncharacterized protein</fullName>
    </submittedName>
</protein>
<sequence>MRGELIMVVCREPKSARNWAFLKFGVPGLIELVASL</sequence>
<name>A0A0D2IY50_9BACT</name>
<dbReference type="EMBL" id="AZAC01000078">
    <property type="protein sequence ID" value="KIX10954.1"/>
    <property type="molecule type" value="Genomic_DNA"/>
</dbReference>
<proteinExistence type="predicted"/>
<accession>A0A0D2IY50</accession>